<keyword evidence="3" id="KW-1185">Reference proteome</keyword>
<keyword evidence="1" id="KW-0812">Transmembrane</keyword>
<organism evidence="2 3">
    <name type="scientific">Methanococcoides methylutens</name>
    <dbReference type="NCBI Taxonomy" id="2226"/>
    <lineage>
        <taxon>Archaea</taxon>
        <taxon>Methanobacteriati</taxon>
        <taxon>Methanobacteriota</taxon>
        <taxon>Stenosarchaea group</taxon>
        <taxon>Methanomicrobia</taxon>
        <taxon>Methanosarcinales</taxon>
        <taxon>Methanosarcinaceae</taxon>
        <taxon>Methanococcoides</taxon>
    </lineage>
</organism>
<name>A0A099T0L9_METMT</name>
<evidence type="ECO:0000313" key="3">
    <source>
        <dbReference type="Proteomes" id="UP000029859"/>
    </source>
</evidence>
<feature type="transmembrane region" description="Helical" evidence="1">
    <location>
        <begin position="73"/>
        <end position="91"/>
    </location>
</feature>
<dbReference type="InterPro" id="IPR019235">
    <property type="entry name" value="DUF2178_TM"/>
</dbReference>
<dbReference type="Proteomes" id="UP000029859">
    <property type="component" value="Unassembled WGS sequence"/>
</dbReference>
<sequence length="130" mass="14976">MKIRKDKHTLRGLATILGMLLLGLVLWQFQFYGAGASLIFMGLMLTVIFLYTATKPREYFIRDERTVRTNEKAGYHAFLILVMCLGILTMANWSTEILYKDVSGPLAIIALGSWNILRWYYDKKGYETDP</sequence>
<feature type="transmembrane region" description="Helical" evidence="1">
    <location>
        <begin position="35"/>
        <end position="53"/>
    </location>
</feature>
<dbReference type="OrthoDB" id="142030at2157"/>
<feature type="transmembrane region" description="Helical" evidence="1">
    <location>
        <begin position="103"/>
        <end position="121"/>
    </location>
</feature>
<evidence type="ECO:0008006" key="4">
    <source>
        <dbReference type="Google" id="ProtNLM"/>
    </source>
</evidence>
<gene>
    <name evidence="2" type="ORF">LI82_12370</name>
</gene>
<dbReference type="Pfam" id="PF09946">
    <property type="entry name" value="DUF2178"/>
    <property type="match status" value="1"/>
</dbReference>
<evidence type="ECO:0000313" key="2">
    <source>
        <dbReference type="EMBL" id="KGK98484.1"/>
    </source>
</evidence>
<keyword evidence="1" id="KW-1133">Transmembrane helix</keyword>
<protein>
    <recommendedName>
        <fullName evidence="4">DUF2178 domain-containing protein</fullName>
    </recommendedName>
</protein>
<dbReference type="RefSeq" id="WP_048196002.1">
    <property type="nucleotide sequence ID" value="NZ_CAAGSM010000004.1"/>
</dbReference>
<evidence type="ECO:0000256" key="1">
    <source>
        <dbReference type="SAM" id="Phobius"/>
    </source>
</evidence>
<dbReference type="EMBL" id="JRHO01000014">
    <property type="protein sequence ID" value="KGK98484.1"/>
    <property type="molecule type" value="Genomic_DNA"/>
</dbReference>
<comment type="caution">
    <text evidence="2">The sequence shown here is derived from an EMBL/GenBank/DDBJ whole genome shotgun (WGS) entry which is preliminary data.</text>
</comment>
<reference evidence="2 3" key="1">
    <citation type="submission" date="2014-09" db="EMBL/GenBank/DDBJ databases">
        <title>Draft genome sequence of an obligately methylotrophic methanogen, Methanococcoides methylutens, isolated from marine sediment.</title>
        <authorList>
            <person name="Guan Y."/>
            <person name="Ngugi D.K."/>
            <person name="Blom J."/>
            <person name="Ali S."/>
            <person name="Ferry J.G."/>
            <person name="Stingl U."/>
        </authorList>
    </citation>
    <scope>NUCLEOTIDE SEQUENCE [LARGE SCALE GENOMIC DNA]</scope>
    <source>
        <strain evidence="2 3">DSM 2657</strain>
    </source>
</reference>
<accession>A0A099T0L9</accession>
<dbReference type="AlphaFoldDB" id="A0A099T0L9"/>
<proteinExistence type="predicted"/>
<keyword evidence="1" id="KW-0472">Membrane</keyword>
<feature type="transmembrane region" description="Helical" evidence="1">
    <location>
        <begin position="12"/>
        <end position="29"/>
    </location>
</feature>